<reference evidence="5 6" key="1">
    <citation type="submission" date="2017-09" db="EMBL/GenBank/DDBJ databases">
        <title>Evaluation of Pacific Biosciences Sequencing Technology to Finishing C. thermocellum Genome Sequences.</title>
        <authorList>
            <person name="Brown S."/>
        </authorList>
    </citation>
    <scope>NUCLEOTIDE SEQUENCE [LARGE SCALE GENOMIC DNA]</scope>
    <source>
        <strain evidence="5 6">AD2</strain>
    </source>
</reference>
<sequence>MKKFIAGFLTCLVLMSGFYVLAESQQWTALRATFDVYVNGKKFESDKPIVAIEGSTYLPLKAIGDVLGVPVQWNEKLRRVEVGSISNTKNEYSFNNPAPLNTIQTITKESFLQKYTAEVVVKEIVRGETANKMVADANIFNDPPKEGYEYLLAKVYVKLISIDEGALTLSPLQFSLISSDGKEYDMPFVVLPEPEITTTLYPGASHEGWVVFEVKKDDLKPKIVFEKQYDGTGGAWFKGWVD</sequence>
<evidence type="ECO:0000313" key="5">
    <source>
        <dbReference type="EMBL" id="PFH04280.1"/>
    </source>
</evidence>
<dbReference type="InterPro" id="IPR029050">
    <property type="entry name" value="Immunoprotect_excell_Ig-like"/>
</dbReference>
<protein>
    <submittedName>
        <fullName evidence="5">Copper amine oxidase-like protein</fullName>
    </submittedName>
</protein>
<evidence type="ECO:0000313" key="6">
    <source>
        <dbReference type="Proteomes" id="UP000223596"/>
    </source>
</evidence>
<dbReference type="SUPFAM" id="SSF55383">
    <property type="entry name" value="Copper amine oxidase, domain N"/>
    <property type="match status" value="1"/>
</dbReference>
<dbReference type="Pfam" id="PF07833">
    <property type="entry name" value="Cu_amine_oxidN1"/>
    <property type="match status" value="1"/>
</dbReference>
<comment type="caution">
    <text evidence="5">The sequence shown here is derived from an EMBL/GenBank/DDBJ whole genome shotgun (WGS) entry which is preliminary data.</text>
</comment>
<dbReference type="Pfam" id="PF11611">
    <property type="entry name" value="DUF4352"/>
    <property type="match status" value="1"/>
</dbReference>
<dbReference type="GeneID" id="35805527"/>
<feature type="domain" description="Copper amine oxidase-like N-terminal" evidence="3">
    <location>
        <begin position="36"/>
        <end position="81"/>
    </location>
</feature>
<dbReference type="InterPro" id="IPR029051">
    <property type="entry name" value="DUF4352"/>
</dbReference>
<evidence type="ECO:0000256" key="2">
    <source>
        <dbReference type="SAM" id="SignalP"/>
    </source>
</evidence>
<dbReference type="InterPro" id="IPR036582">
    <property type="entry name" value="Mao_N_sf"/>
</dbReference>
<feature type="signal peptide" evidence="2">
    <location>
        <begin position="1"/>
        <end position="22"/>
    </location>
</feature>
<dbReference type="Proteomes" id="UP000223596">
    <property type="component" value="Unassembled WGS sequence"/>
</dbReference>
<evidence type="ECO:0000259" key="3">
    <source>
        <dbReference type="Pfam" id="PF07833"/>
    </source>
</evidence>
<dbReference type="Gene3D" id="2.60.40.1240">
    <property type="match status" value="1"/>
</dbReference>
<evidence type="ECO:0000256" key="1">
    <source>
        <dbReference type="ARBA" id="ARBA00022729"/>
    </source>
</evidence>
<dbReference type="InterPro" id="IPR012854">
    <property type="entry name" value="Cu_amine_oxidase-like_N"/>
</dbReference>
<name>A0AB36TLA6_ACETH</name>
<dbReference type="EMBL" id="PDBW01000001">
    <property type="protein sequence ID" value="PFH04280.1"/>
    <property type="molecule type" value="Genomic_DNA"/>
</dbReference>
<keyword evidence="1 2" id="KW-0732">Signal</keyword>
<proteinExistence type="predicted"/>
<evidence type="ECO:0000259" key="4">
    <source>
        <dbReference type="Pfam" id="PF11611"/>
    </source>
</evidence>
<dbReference type="RefSeq" id="WP_003513433.1">
    <property type="nucleotide sequence ID" value="NZ_CP013828.1"/>
</dbReference>
<accession>A0AB36TLA6</accession>
<feature type="chain" id="PRO_5044192135" evidence="2">
    <location>
        <begin position="23"/>
        <end position="242"/>
    </location>
</feature>
<organism evidence="5 6">
    <name type="scientific">Acetivibrio thermocellus AD2</name>
    <dbReference type="NCBI Taxonomy" id="1138384"/>
    <lineage>
        <taxon>Bacteria</taxon>
        <taxon>Bacillati</taxon>
        <taxon>Bacillota</taxon>
        <taxon>Clostridia</taxon>
        <taxon>Eubacteriales</taxon>
        <taxon>Oscillospiraceae</taxon>
        <taxon>Acetivibrio</taxon>
    </lineage>
</organism>
<feature type="domain" description="DUF4352" evidence="4">
    <location>
        <begin position="141"/>
        <end position="227"/>
    </location>
</feature>
<dbReference type="AlphaFoldDB" id="A0AB36TLA6"/>
<gene>
    <name evidence="5" type="ORF">M972_113109</name>
</gene>